<evidence type="ECO:0000256" key="11">
    <source>
        <dbReference type="ARBA" id="ARBA00048179"/>
    </source>
</evidence>
<evidence type="ECO:0000256" key="8">
    <source>
        <dbReference type="ARBA" id="ARBA00022977"/>
    </source>
</evidence>
<evidence type="ECO:0000256" key="6">
    <source>
        <dbReference type="ARBA" id="ARBA00022723"/>
    </source>
</evidence>
<dbReference type="PANTHER" id="PTHR31528">
    <property type="entry name" value="4-AMINO-5-HYDROXYMETHYL-2-METHYLPYRIMIDINE PHOSPHATE SYNTHASE THI11-RELATED"/>
    <property type="match status" value="1"/>
</dbReference>
<evidence type="ECO:0000313" key="14">
    <source>
        <dbReference type="Proteomes" id="UP001065322"/>
    </source>
</evidence>
<evidence type="ECO:0000256" key="5">
    <source>
        <dbReference type="ARBA" id="ARBA00022679"/>
    </source>
</evidence>
<keyword evidence="8" id="KW-0784">Thiamine biosynthesis</keyword>
<evidence type="ECO:0000256" key="2">
    <source>
        <dbReference type="ARBA" id="ARBA00004948"/>
    </source>
</evidence>
<evidence type="ECO:0000256" key="7">
    <source>
        <dbReference type="ARBA" id="ARBA00022898"/>
    </source>
</evidence>
<evidence type="ECO:0000256" key="4">
    <source>
        <dbReference type="ARBA" id="ARBA00011738"/>
    </source>
</evidence>
<accession>A0ABY6AD58</accession>
<dbReference type="Gene3D" id="3.40.190.10">
    <property type="entry name" value="Periplasmic binding protein-like II"/>
    <property type="match status" value="2"/>
</dbReference>
<dbReference type="EMBL" id="CP054475">
    <property type="protein sequence ID" value="UXD88727.1"/>
    <property type="molecule type" value="Genomic_DNA"/>
</dbReference>
<comment type="pathway">
    <text evidence="2">Cofactor biosynthesis; thiamine diphosphate biosynthesis.</text>
</comment>
<gene>
    <name evidence="13" type="ORF">HUF19_15365</name>
</gene>
<keyword evidence="9" id="KW-0408">Iron</keyword>
<protein>
    <recommendedName>
        <fullName evidence="10">Thiamine pyrimidine synthase</fullName>
    </recommendedName>
</protein>
<keyword evidence="14" id="KW-1185">Reference proteome</keyword>
<evidence type="ECO:0000256" key="3">
    <source>
        <dbReference type="ARBA" id="ARBA00009406"/>
    </source>
</evidence>
<comment type="similarity">
    <text evidence="3">Belongs to the NMT1/THI5 family.</text>
</comment>
<dbReference type="RefSeq" id="WP_260997451.1">
    <property type="nucleotide sequence ID" value="NZ_CP054475.1"/>
</dbReference>
<reference evidence="14" key="1">
    <citation type="submission" date="2020-06" db="EMBL/GenBank/DDBJ databases">
        <title>Thalassolituus marinus alknpb1M-1, a hydrocarbon-degrading bacterium isolated from the deep-sea overlying water using an in-situ strategy from the South China Sea basin.</title>
        <authorList>
            <person name="Dong C."/>
            <person name="Chen Y."/>
            <person name="Shao Z."/>
        </authorList>
    </citation>
    <scope>NUCLEOTIDE SEQUENCE [LARGE SCALE GENOMIC DNA]</scope>
    <source>
        <strain evidence="14">alknpb1M-1</strain>
    </source>
</reference>
<dbReference type="Proteomes" id="UP001065322">
    <property type="component" value="Chromosome"/>
</dbReference>
<keyword evidence="7" id="KW-0663">Pyridoxal phosphate</keyword>
<evidence type="ECO:0000256" key="1">
    <source>
        <dbReference type="ARBA" id="ARBA00003469"/>
    </source>
</evidence>
<feature type="domain" description="SsuA/THI5-like" evidence="12">
    <location>
        <begin position="54"/>
        <end position="266"/>
    </location>
</feature>
<evidence type="ECO:0000313" key="13">
    <source>
        <dbReference type="EMBL" id="UXD88727.1"/>
    </source>
</evidence>
<evidence type="ECO:0000259" key="12">
    <source>
        <dbReference type="Pfam" id="PF09084"/>
    </source>
</evidence>
<organism evidence="13 14">
    <name type="scientific">Thalassolituus hydrocarboniclasticus</name>
    <dbReference type="NCBI Taxonomy" id="2742796"/>
    <lineage>
        <taxon>Bacteria</taxon>
        <taxon>Pseudomonadati</taxon>
        <taxon>Pseudomonadota</taxon>
        <taxon>Gammaproteobacteria</taxon>
        <taxon>Oceanospirillales</taxon>
        <taxon>Oceanospirillaceae</taxon>
        <taxon>Thalassolituus</taxon>
    </lineage>
</organism>
<keyword evidence="5" id="KW-0808">Transferase</keyword>
<evidence type="ECO:0000256" key="10">
    <source>
        <dbReference type="ARBA" id="ARBA00033171"/>
    </source>
</evidence>
<evidence type="ECO:0000256" key="9">
    <source>
        <dbReference type="ARBA" id="ARBA00023004"/>
    </source>
</evidence>
<comment type="function">
    <text evidence="1">Responsible for the formation of the pyrimidine heterocycle in the thiamine biosynthesis pathway. Catalyzes the formation of hydroxymethylpyrimidine phosphate (HMP-P) from histidine and pyridoxal phosphate (PLP). The protein uses PLP and the active site histidine to form HMP-P, generating an inactive enzyme. The enzyme can only undergo a single turnover, which suggests it is a suicide enzyme.</text>
</comment>
<keyword evidence="6" id="KW-0479">Metal-binding</keyword>
<dbReference type="InterPro" id="IPR027939">
    <property type="entry name" value="NMT1/THI5"/>
</dbReference>
<dbReference type="InterPro" id="IPR015168">
    <property type="entry name" value="SsuA/THI5"/>
</dbReference>
<dbReference type="SUPFAM" id="SSF53850">
    <property type="entry name" value="Periplasmic binding protein-like II"/>
    <property type="match status" value="1"/>
</dbReference>
<dbReference type="Pfam" id="PF09084">
    <property type="entry name" value="NMT1"/>
    <property type="match status" value="1"/>
</dbReference>
<dbReference type="PANTHER" id="PTHR31528:SF1">
    <property type="entry name" value="4-AMINO-5-HYDROXYMETHYL-2-METHYLPYRIMIDINE PHOSPHATE SYNTHASE THI11-RELATED"/>
    <property type="match status" value="1"/>
</dbReference>
<comment type="catalytic activity">
    <reaction evidence="11">
        <text>N(6)-(pyridoxal phosphate)-L-lysyl-[4-amino-5-hydroxymethyl-2-methylpyrimidine phosphate synthase] + L-histidyl-[4-amino-5-hydroxymethyl-2-methylpyrimidine phosphate synthase] + 2 Fe(3+) + 4 H2O = L-lysyl-[4-amino-5-hydroxymethyl-2-methylpyrimidine phosphate synthase] + (2S)-2-amino-5-hydroxy-4-oxopentanoyl-[4-amino-5-hydroxymethyl-2-methylpyrimidine phosphate synthase] + 4-amino-2-methyl-5-(phosphooxymethyl)pyrimidine + 3-oxopropanoate + 2 Fe(2+) + 2 H(+)</text>
        <dbReference type="Rhea" id="RHEA:65756"/>
        <dbReference type="Rhea" id="RHEA-COMP:16892"/>
        <dbReference type="Rhea" id="RHEA-COMP:16893"/>
        <dbReference type="Rhea" id="RHEA-COMP:16894"/>
        <dbReference type="Rhea" id="RHEA-COMP:16895"/>
        <dbReference type="ChEBI" id="CHEBI:15377"/>
        <dbReference type="ChEBI" id="CHEBI:15378"/>
        <dbReference type="ChEBI" id="CHEBI:29033"/>
        <dbReference type="ChEBI" id="CHEBI:29034"/>
        <dbReference type="ChEBI" id="CHEBI:29969"/>
        <dbReference type="ChEBI" id="CHEBI:29979"/>
        <dbReference type="ChEBI" id="CHEBI:33190"/>
        <dbReference type="ChEBI" id="CHEBI:58354"/>
        <dbReference type="ChEBI" id="CHEBI:143915"/>
        <dbReference type="ChEBI" id="CHEBI:157692"/>
    </reaction>
    <physiologicalReaction direction="left-to-right" evidence="11">
        <dbReference type="Rhea" id="RHEA:65757"/>
    </physiologicalReaction>
</comment>
<sequence>MKKQLHKNVKSPSAQRRLLPALGLGLLLSLNSITVLAADKVNFQLDWLPGGDKAPVYVGLQQGFFAEQGLDVKVAQGRGSHDAITKLATGNADIGLSDLVALLQAKAAEEVPVSAVYSVFSEAPHAFYVRSDSGINSVADVAGKKVATSPFTSSNVFLPLLLDVNKVDESSIKLLKADPGALNPMLLTGNTDVVISWITDAEVYKAQAKEAGKTLNVLPWYDAGLEFYSTALIASERFLQERPDVAKRFIKAYAKAIDFTFKHPAESAAAVKAAVPEVDAVVAEATIRSINGLVYNAASKKAGLGQFDAERLATTWSWTAKAQGLDINSFDPEQAIKRDFIPETSLSSAE</sequence>
<proteinExistence type="inferred from homology"/>
<comment type="subunit">
    <text evidence="4">Homodimer.</text>
</comment>
<name>A0ABY6AD58_9GAMM</name>